<dbReference type="OrthoDB" id="534815at2759"/>
<dbReference type="EMBL" id="JWZX01003033">
    <property type="protein sequence ID" value="KOO24966.1"/>
    <property type="molecule type" value="Genomic_DNA"/>
</dbReference>
<dbReference type="InterPro" id="IPR048343">
    <property type="entry name" value="ZW10_C"/>
</dbReference>
<evidence type="ECO:0000313" key="4">
    <source>
        <dbReference type="Proteomes" id="UP000037460"/>
    </source>
</evidence>
<name>A0A0M0JEG6_9EUKA</name>
<dbReference type="GO" id="GO:1990423">
    <property type="term" value="C:RZZ complex"/>
    <property type="evidence" value="ECO:0007669"/>
    <property type="project" value="TreeGrafter"/>
</dbReference>
<dbReference type="GO" id="GO:0006888">
    <property type="term" value="P:endoplasmic reticulum to Golgi vesicle-mediated transport"/>
    <property type="evidence" value="ECO:0007669"/>
    <property type="project" value="TreeGrafter"/>
</dbReference>
<feature type="domain" description="Centromere/kinetochore protein zw10 C-terminal" evidence="2">
    <location>
        <begin position="538"/>
        <end position="665"/>
    </location>
</feature>
<reference evidence="4" key="1">
    <citation type="journal article" date="2015" name="PLoS Genet.">
        <title>Genome Sequence and Transcriptome Analyses of Chrysochromulina tobin: Metabolic Tools for Enhanced Algal Fitness in the Prominent Order Prymnesiales (Haptophyceae).</title>
        <authorList>
            <person name="Hovde B.T."/>
            <person name="Deodato C.R."/>
            <person name="Hunsperger H.M."/>
            <person name="Ryken S.A."/>
            <person name="Yost W."/>
            <person name="Jha R.K."/>
            <person name="Patterson J."/>
            <person name="Monnat R.J. Jr."/>
            <person name="Barlow S.B."/>
            <person name="Starkenburg S.R."/>
            <person name="Cattolico R.A."/>
        </authorList>
    </citation>
    <scope>NUCLEOTIDE SEQUENCE</scope>
    <source>
        <strain evidence="4">CCMP291</strain>
    </source>
</reference>
<dbReference type="Pfam" id="PF20666">
    <property type="entry name" value="ZW10_C"/>
    <property type="match status" value="1"/>
</dbReference>
<organism evidence="3 4">
    <name type="scientific">Chrysochromulina tobinii</name>
    <dbReference type="NCBI Taxonomy" id="1460289"/>
    <lineage>
        <taxon>Eukaryota</taxon>
        <taxon>Haptista</taxon>
        <taxon>Haptophyta</taxon>
        <taxon>Prymnesiophyceae</taxon>
        <taxon>Prymnesiales</taxon>
        <taxon>Chrysochromulinaceae</taxon>
        <taxon>Chrysochromulina</taxon>
    </lineage>
</organism>
<dbReference type="Proteomes" id="UP000037460">
    <property type="component" value="Unassembled WGS sequence"/>
</dbReference>
<dbReference type="AlphaFoldDB" id="A0A0M0JEG6"/>
<dbReference type="GO" id="GO:0007094">
    <property type="term" value="P:mitotic spindle assembly checkpoint signaling"/>
    <property type="evidence" value="ECO:0007669"/>
    <property type="project" value="TreeGrafter"/>
</dbReference>
<evidence type="ECO:0000259" key="2">
    <source>
        <dbReference type="Pfam" id="PF20666"/>
    </source>
</evidence>
<dbReference type="PANTHER" id="PTHR12205">
    <property type="entry name" value="CENTROMERE/KINETOCHORE PROTEIN ZW10"/>
    <property type="match status" value="1"/>
</dbReference>
<evidence type="ECO:0000256" key="1">
    <source>
        <dbReference type="SAM" id="MobiDB-lite"/>
    </source>
</evidence>
<comment type="caution">
    <text evidence="3">The sequence shown here is derived from an EMBL/GenBank/DDBJ whole genome shotgun (WGS) entry which is preliminary data.</text>
</comment>
<sequence>MDAASDAELSTFIAATLGAAVDVGDPAAVSAALVRVGQLIAKAEAEVVRIVEAEKPAVERVLGCADELRGQVETLQDGVLAIECNALRERLEASVLRAPALRERLHASQDSLMLLRCLAAVHRSLGGFETALGANDFRGAAALVAALRERDLPVLLEHPEMTRDRAATGLLDVIISEVERSESRLHEAALAAWAAAALGRTEIVIGDPTTHSAETLVLSADSSRLHMLVGALSAIGAIDGCMRKLGEAAMARLLRPAFERSHVAIRAARTEDDLAVALVVCSSAEADDDASLGISFGFSQRAAQVCEAIETVLGALHDFLAGVSGSAASEPLPGAVPSAAATLSILALGPTFWGELRRAVVEDCLLPALATEMMHARAPERPMGEMPSASRAPGASAAPIATSRGRVHAMAASVSTRVVALHERLQRRVAATSPMVAAALSAELGMLVEAAARLEARAAAMRCEEVLHDARRIIYERSADSVELPASSAPLSGMAACDAGAAGAPAAEHDGDPPAKAAGVAVAARSEAHCEVRLGALHFPRCRVSTRATRLLRLLDATLEDACACGPEGAGLLYARARDVIDLFLAAAPHRSAEVLVPHVALLLHNDARLLRHRCLTLGLQYARRLPPPIGGAGGSASFVDLAPELQALAARTFEAVLHEVQQQLFVALSGARGFVRVGEDAEAHAHASAATRQLIHHTRRLHRMALETLPRPTAMELLGRAVEAPLGSLCAQVLGLRHISDADSRALQAEVFTPLCAACDALLQPAPEDAPATGHGGADGELGDRDGRASDPNAAAEAEGGGDVYAPSLRMAKQLSRVLGADRLRHVREQWELAKLDALPARDLLALLRAIYPNADLATNPEARSFVDALAEAAAQTVTGR</sequence>
<dbReference type="PANTHER" id="PTHR12205:SF0">
    <property type="entry name" value="CENTROMERE_KINETOCHORE PROTEIN ZW10 HOMOLOG"/>
    <property type="match status" value="1"/>
</dbReference>
<keyword evidence="4" id="KW-1185">Reference proteome</keyword>
<evidence type="ECO:0000313" key="3">
    <source>
        <dbReference type="EMBL" id="KOO24966.1"/>
    </source>
</evidence>
<protein>
    <submittedName>
        <fullName evidence="3">Centromere kinetochore protein zw10-like protein</fullName>
    </submittedName>
</protein>
<gene>
    <name evidence="3" type="ORF">Ctob_002458</name>
</gene>
<proteinExistence type="predicted"/>
<accession>A0A0M0JEG6</accession>
<dbReference type="Gene3D" id="1.10.357.150">
    <property type="match status" value="1"/>
</dbReference>
<dbReference type="InterPro" id="IPR046362">
    <property type="entry name" value="Zw10/DSL1_C_sf"/>
</dbReference>
<feature type="region of interest" description="Disordered" evidence="1">
    <location>
        <begin position="768"/>
        <end position="803"/>
    </location>
</feature>
<dbReference type="GO" id="GO:0005737">
    <property type="term" value="C:cytoplasm"/>
    <property type="evidence" value="ECO:0007669"/>
    <property type="project" value="GOC"/>
</dbReference>